<proteinExistence type="predicted"/>
<sequence length="88" mass="8729">MKEGVSWNVGVKVNVIVNSGVNVKLLVAVRVGVAEEDGVIVGVLVGGPGLTFPGEGYSETSQSPSESVSTLMGCLARELPSGAAGTGG</sequence>
<dbReference type="AlphaFoldDB" id="X1CDA8"/>
<protein>
    <submittedName>
        <fullName evidence="1">Uncharacterized protein</fullName>
    </submittedName>
</protein>
<name>X1CDA8_9ZZZZ</name>
<comment type="caution">
    <text evidence="1">The sequence shown here is derived from an EMBL/GenBank/DDBJ whole genome shotgun (WGS) entry which is preliminary data.</text>
</comment>
<organism evidence="1">
    <name type="scientific">marine sediment metagenome</name>
    <dbReference type="NCBI Taxonomy" id="412755"/>
    <lineage>
        <taxon>unclassified sequences</taxon>
        <taxon>metagenomes</taxon>
        <taxon>ecological metagenomes</taxon>
    </lineage>
</organism>
<gene>
    <name evidence="1" type="ORF">S01H4_57256</name>
</gene>
<reference evidence="1" key="1">
    <citation type="journal article" date="2014" name="Front. Microbiol.">
        <title>High frequency of phylogenetically diverse reductive dehalogenase-homologous genes in deep subseafloor sedimentary metagenomes.</title>
        <authorList>
            <person name="Kawai M."/>
            <person name="Futagami T."/>
            <person name="Toyoda A."/>
            <person name="Takaki Y."/>
            <person name="Nishi S."/>
            <person name="Hori S."/>
            <person name="Arai W."/>
            <person name="Tsubouchi T."/>
            <person name="Morono Y."/>
            <person name="Uchiyama I."/>
            <person name="Ito T."/>
            <person name="Fujiyama A."/>
            <person name="Inagaki F."/>
            <person name="Takami H."/>
        </authorList>
    </citation>
    <scope>NUCLEOTIDE SEQUENCE</scope>
    <source>
        <strain evidence="1">Expedition CK06-06</strain>
    </source>
</reference>
<accession>X1CDA8</accession>
<evidence type="ECO:0000313" key="1">
    <source>
        <dbReference type="EMBL" id="GAH06271.1"/>
    </source>
</evidence>
<dbReference type="EMBL" id="BART01033281">
    <property type="protein sequence ID" value="GAH06271.1"/>
    <property type="molecule type" value="Genomic_DNA"/>
</dbReference>